<reference evidence="1 2" key="1">
    <citation type="submission" date="2018-08" db="EMBL/GenBank/DDBJ databases">
        <title>Recombination of ecologically and evolutionarily significant loci maintains genetic cohesion in the Pseudomonas syringae species complex.</title>
        <authorList>
            <person name="Dillon M."/>
            <person name="Thakur S."/>
            <person name="Almeida R.N.D."/>
            <person name="Weir B.S."/>
            <person name="Guttman D.S."/>
        </authorList>
    </citation>
    <scope>NUCLEOTIDE SEQUENCE [LARGE SCALE GENOMIC DNA]</scope>
    <source>
        <strain evidence="1 2">ICMP 8902</strain>
    </source>
</reference>
<dbReference type="SUPFAM" id="SSF55874">
    <property type="entry name" value="ATPase domain of HSP90 chaperone/DNA topoisomerase II/histidine kinase"/>
    <property type="match status" value="1"/>
</dbReference>
<dbReference type="GeneID" id="55537315"/>
<keyword evidence="1" id="KW-0418">Kinase</keyword>
<protein>
    <submittedName>
        <fullName evidence="1">Histidine kinase</fullName>
    </submittedName>
</protein>
<organism evidence="1 2">
    <name type="scientific">Pseudomonas syringae pv. philadelphi</name>
    <dbReference type="NCBI Taxonomy" id="251706"/>
    <lineage>
        <taxon>Bacteria</taxon>
        <taxon>Pseudomonadati</taxon>
        <taxon>Pseudomonadota</taxon>
        <taxon>Gammaproteobacteria</taxon>
        <taxon>Pseudomonadales</taxon>
        <taxon>Pseudomonadaceae</taxon>
        <taxon>Pseudomonas</taxon>
    </lineage>
</organism>
<name>A0A3M3ZMD8_9PSED</name>
<comment type="caution">
    <text evidence="1">The sequence shown here is derived from an EMBL/GenBank/DDBJ whole genome shotgun (WGS) entry which is preliminary data.</text>
</comment>
<evidence type="ECO:0000313" key="1">
    <source>
        <dbReference type="EMBL" id="RMO95751.1"/>
    </source>
</evidence>
<keyword evidence="1" id="KW-0808">Transferase</keyword>
<dbReference type="GO" id="GO:0016301">
    <property type="term" value="F:kinase activity"/>
    <property type="evidence" value="ECO:0007669"/>
    <property type="project" value="UniProtKB-KW"/>
</dbReference>
<proteinExistence type="predicted"/>
<sequence>MQISRKLNIYEIEDLYQSHGTDPNLRLPNSMSHGGGLGVDAALAQFIVTWARTCEKSVLHLYASAGDDAIAQITQLAQSAAGFFALIMCNEVHAQDHQVIDRRAALIAIRPLVDAMFEGELRYTASTRGARPTVINLFSVNNAKREFIKPFYFDHALPKVQPKSWFSTLVETSSKLMNARGDQGALLKAGLPALGSVLWELISNADQHAVTDVDGVKYKKALRGTSIKFNRMNRQDALEYSANEPELARFILKHFLKAEMLDFLEISVIDSGPGLARRWLTAKEKRPVESLETLSLEAELEATLDCFKKHVTSKPQSPNSGMGLHNAVQALNKLEAFVRIRTGRLSLHQAFQGSNEIMEFAPSTRYGGRVLAAVEGTVFTICIPVN</sequence>
<gene>
    <name evidence="1" type="ORF">ALQ33_02917</name>
</gene>
<dbReference type="Proteomes" id="UP000279372">
    <property type="component" value="Unassembled WGS sequence"/>
</dbReference>
<dbReference type="EMBL" id="RBQB01000054">
    <property type="protein sequence ID" value="RMO95751.1"/>
    <property type="molecule type" value="Genomic_DNA"/>
</dbReference>
<evidence type="ECO:0000313" key="2">
    <source>
        <dbReference type="Proteomes" id="UP000279372"/>
    </source>
</evidence>
<accession>A0A3M3ZMD8</accession>
<dbReference type="RefSeq" id="WP_070996355.1">
    <property type="nucleotide sequence ID" value="NZ_RBQB01000054.1"/>
</dbReference>
<dbReference type="AlphaFoldDB" id="A0A3M3ZMD8"/>
<dbReference type="InterPro" id="IPR036890">
    <property type="entry name" value="HATPase_C_sf"/>
</dbReference>